<dbReference type="InterPro" id="IPR029063">
    <property type="entry name" value="SAM-dependent_MTases_sf"/>
</dbReference>
<dbReference type="InterPro" id="IPR002941">
    <property type="entry name" value="DNA_methylase_N4/N6"/>
</dbReference>
<gene>
    <name evidence="6" type="ORF">FHP25_29740</name>
</gene>
<sequence length="176" mass="19459">MRLADQPHCRDSQDRSCRPLLRLSIATEAALIVAARDVQPVKGLTHGFYKYPARFSPSFARAAIETFTDQGDWVLDNHVGGGTTLVEALAAGRNAIGVDISALAAFVATVKTTVYSDAELDHLEVWAQKLPAAIHARKKSIHFADYADLGYYRHLHHPSRWRLRKAIEQGLQADAD</sequence>
<accession>A0A5C8PE08</accession>
<evidence type="ECO:0000313" key="6">
    <source>
        <dbReference type="EMBL" id="TXL71560.1"/>
    </source>
</evidence>
<protein>
    <recommendedName>
        <fullName evidence="1">site-specific DNA-methyltransferase (adenine-specific)</fullName>
        <ecNumber evidence="1">2.1.1.72</ecNumber>
    </recommendedName>
</protein>
<dbReference type="GO" id="GO:0032259">
    <property type="term" value="P:methylation"/>
    <property type="evidence" value="ECO:0007669"/>
    <property type="project" value="UniProtKB-KW"/>
</dbReference>
<evidence type="ECO:0000313" key="7">
    <source>
        <dbReference type="Proteomes" id="UP000321638"/>
    </source>
</evidence>
<proteinExistence type="predicted"/>
<feature type="domain" description="DNA methylase N-4/N-6" evidence="5">
    <location>
        <begin position="45"/>
        <end position="101"/>
    </location>
</feature>
<dbReference type="Gene3D" id="3.40.50.150">
    <property type="entry name" value="Vaccinia Virus protein VP39"/>
    <property type="match status" value="1"/>
</dbReference>
<dbReference type="SUPFAM" id="SSF53335">
    <property type="entry name" value="S-adenosyl-L-methionine-dependent methyltransferases"/>
    <property type="match status" value="1"/>
</dbReference>
<evidence type="ECO:0000256" key="2">
    <source>
        <dbReference type="ARBA" id="ARBA00022603"/>
    </source>
</evidence>
<dbReference type="GO" id="GO:0003677">
    <property type="term" value="F:DNA binding"/>
    <property type="evidence" value="ECO:0007669"/>
    <property type="project" value="InterPro"/>
</dbReference>
<dbReference type="AlphaFoldDB" id="A0A5C8PE08"/>
<reference evidence="6 7" key="1">
    <citation type="submission" date="2019-06" db="EMBL/GenBank/DDBJ databases">
        <title>New taxonomy in bacterial strain CC-CFT640, isolated from vineyard.</title>
        <authorList>
            <person name="Lin S.-Y."/>
            <person name="Tsai C.-F."/>
            <person name="Young C.-C."/>
        </authorList>
    </citation>
    <scope>NUCLEOTIDE SEQUENCE [LARGE SCALE GENOMIC DNA]</scope>
    <source>
        <strain evidence="6 7">CC-CFT640</strain>
    </source>
</reference>
<keyword evidence="2 6" id="KW-0489">Methyltransferase</keyword>
<dbReference type="EMBL" id="VDUZ01000042">
    <property type="protein sequence ID" value="TXL71560.1"/>
    <property type="molecule type" value="Genomic_DNA"/>
</dbReference>
<evidence type="ECO:0000259" key="5">
    <source>
        <dbReference type="Pfam" id="PF01555"/>
    </source>
</evidence>
<comment type="catalytic activity">
    <reaction evidence="4">
        <text>a 2'-deoxyadenosine in DNA + S-adenosyl-L-methionine = an N(6)-methyl-2'-deoxyadenosine in DNA + S-adenosyl-L-homocysteine + H(+)</text>
        <dbReference type="Rhea" id="RHEA:15197"/>
        <dbReference type="Rhea" id="RHEA-COMP:12418"/>
        <dbReference type="Rhea" id="RHEA-COMP:12419"/>
        <dbReference type="ChEBI" id="CHEBI:15378"/>
        <dbReference type="ChEBI" id="CHEBI:57856"/>
        <dbReference type="ChEBI" id="CHEBI:59789"/>
        <dbReference type="ChEBI" id="CHEBI:90615"/>
        <dbReference type="ChEBI" id="CHEBI:90616"/>
        <dbReference type="EC" id="2.1.1.72"/>
    </reaction>
</comment>
<dbReference type="EC" id="2.1.1.72" evidence="1"/>
<comment type="caution">
    <text evidence="6">The sequence shown here is derived from an EMBL/GenBank/DDBJ whole genome shotgun (WGS) entry which is preliminary data.</text>
</comment>
<dbReference type="Pfam" id="PF01555">
    <property type="entry name" value="N6_N4_Mtase"/>
    <property type="match status" value="1"/>
</dbReference>
<name>A0A5C8PE08_9HYPH</name>
<evidence type="ECO:0000256" key="4">
    <source>
        <dbReference type="ARBA" id="ARBA00047942"/>
    </source>
</evidence>
<keyword evidence="3 6" id="KW-0808">Transferase</keyword>
<organism evidence="6 7">
    <name type="scientific">Vineibacter terrae</name>
    <dbReference type="NCBI Taxonomy" id="2586908"/>
    <lineage>
        <taxon>Bacteria</taxon>
        <taxon>Pseudomonadati</taxon>
        <taxon>Pseudomonadota</taxon>
        <taxon>Alphaproteobacteria</taxon>
        <taxon>Hyphomicrobiales</taxon>
        <taxon>Vineibacter</taxon>
    </lineage>
</organism>
<dbReference type="GO" id="GO:0009007">
    <property type="term" value="F:site-specific DNA-methyltransferase (adenine-specific) activity"/>
    <property type="evidence" value="ECO:0007669"/>
    <property type="project" value="UniProtKB-EC"/>
</dbReference>
<dbReference type="OrthoDB" id="8901552at2"/>
<evidence type="ECO:0000256" key="3">
    <source>
        <dbReference type="ARBA" id="ARBA00022679"/>
    </source>
</evidence>
<dbReference type="Proteomes" id="UP000321638">
    <property type="component" value="Unassembled WGS sequence"/>
</dbReference>
<evidence type="ECO:0000256" key="1">
    <source>
        <dbReference type="ARBA" id="ARBA00011900"/>
    </source>
</evidence>
<dbReference type="GO" id="GO:0008170">
    <property type="term" value="F:N-methyltransferase activity"/>
    <property type="evidence" value="ECO:0007669"/>
    <property type="project" value="InterPro"/>
</dbReference>
<keyword evidence="7" id="KW-1185">Reference proteome</keyword>